<name>A0A1M6MEW0_9BACL</name>
<keyword evidence="3" id="KW-1185">Reference proteome</keyword>
<organism evidence="2 3">
    <name type="scientific">Alicyclobacillus tolerans</name>
    <dbReference type="NCBI Taxonomy" id="90970"/>
    <lineage>
        <taxon>Bacteria</taxon>
        <taxon>Bacillati</taxon>
        <taxon>Bacillota</taxon>
        <taxon>Bacilli</taxon>
        <taxon>Bacillales</taxon>
        <taxon>Alicyclobacillaceae</taxon>
        <taxon>Alicyclobacillus</taxon>
    </lineage>
</organism>
<dbReference type="EMBL" id="FRAF01000004">
    <property type="protein sequence ID" value="SHJ81994.1"/>
    <property type="molecule type" value="Genomic_DNA"/>
</dbReference>
<reference evidence="3" key="1">
    <citation type="submission" date="2016-11" db="EMBL/GenBank/DDBJ databases">
        <authorList>
            <person name="Varghese N."/>
            <person name="Submissions S."/>
        </authorList>
    </citation>
    <scope>NUCLEOTIDE SEQUENCE [LARGE SCALE GENOMIC DNA]</scope>
    <source>
        <strain evidence="3">USBA-503</strain>
    </source>
</reference>
<dbReference type="AlphaFoldDB" id="A0A1M6MEW0"/>
<protein>
    <submittedName>
        <fullName evidence="2">Uncharacterized protein</fullName>
    </submittedName>
</protein>
<feature type="transmembrane region" description="Helical" evidence="1">
    <location>
        <begin position="32"/>
        <end position="50"/>
    </location>
</feature>
<dbReference type="Proteomes" id="UP000184016">
    <property type="component" value="Unassembled WGS sequence"/>
</dbReference>
<keyword evidence="1" id="KW-0472">Membrane</keyword>
<keyword evidence="1" id="KW-1133">Transmembrane helix</keyword>
<evidence type="ECO:0000313" key="3">
    <source>
        <dbReference type="Proteomes" id="UP000184016"/>
    </source>
</evidence>
<dbReference type="RefSeq" id="WP_072873121.1">
    <property type="nucleotide sequence ID" value="NZ_FRAF01000004.1"/>
</dbReference>
<proteinExistence type="predicted"/>
<evidence type="ECO:0000256" key="1">
    <source>
        <dbReference type="SAM" id="Phobius"/>
    </source>
</evidence>
<gene>
    <name evidence="2" type="ORF">SAMN05443507_10433</name>
</gene>
<keyword evidence="1" id="KW-0812">Transmembrane</keyword>
<evidence type="ECO:0000313" key="2">
    <source>
        <dbReference type="EMBL" id="SHJ81994.1"/>
    </source>
</evidence>
<sequence>MNYGFPNWMFAAIAIAAYEIADWLHSSLHVPYALKISYAIILICLMIIGIRKGKSWVIKRRRPENPDSDDWQSY</sequence>
<accession>A0A1M6MEW0</accession>